<organism evidence="12 13">
    <name type="scientific">Cucumis melo var. makuwa</name>
    <name type="common">Oriental melon</name>
    <dbReference type="NCBI Taxonomy" id="1194695"/>
    <lineage>
        <taxon>Eukaryota</taxon>
        <taxon>Viridiplantae</taxon>
        <taxon>Streptophyta</taxon>
        <taxon>Embryophyta</taxon>
        <taxon>Tracheophyta</taxon>
        <taxon>Spermatophyta</taxon>
        <taxon>Magnoliopsida</taxon>
        <taxon>eudicotyledons</taxon>
        <taxon>Gunneridae</taxon>
        <taxon>Pentapetalae</taxon>
        <taxon>rosids</taxon>
        <taxon>fabids</taxon>
        <taxon>Cucurbitales</taxon>
        <taxon>Cucurbitaceae</taxon>
        <taxon>Benincaseae</taxon>
        <taxon>Cucumis</taxon>
    </lineage>
</organism>
<evidence type="ECO:0000256" key="1">
    <source>
        <dbReference type="ARBA" id="ARBA00004123"/>
    </source>
</evidence>
<dbReference type="GO" id="GO:0005634">
    <property type="term" value="C:nucleus"/>
    <property type="evidence" value="ECO:0007669"/>
    <property type="project" value="UniProtKB-SubCell"/>
</dbReference>
<dbReference type="InterPro" id="IPR011665">
    <property type="entry name" value="BRF1_TBP-bd_dom"/>
</dbReference>
<dbReference type="InterPro" id="IPR013150">
    <property type="entry name" value="TFIIB_cyclin"/>
</dbReference>
<evidence type="ECO:0000313" key="13">
    <source>
        <dbReference type="Proteomes" id="UP000321947"/>
    </source>
</evidence>
<feature type="compositionally biased region" description="Basic and acidic residues" evidence="9">
    <location>
        <begin position="450"/>
        <end position="483"/>
    </location>
</feature>
<dbReference type="EMBL" id="SSTD01011206">
    <property type="protein sequence ID" value="TYK10203.1"/>
    <property type="molecule type" value="Genomic_DNA"/>
</dbReference>
<dbReference type="GO" id="GO:0097550">
    <property type="term" value="C:transcription preinitiation complex"/>
    <property type="evidence" value="ECO:0007669"/>
    <property type="project" value="TreeGrafter"/>
</dbReference>
<feature type="domain" description="Transcription factor TFIIB cyclin-like" evidence="10">
    <location>
        <begin position="203"/>
        <end position="264"/>
    </location>
</feature>
<evidence type="ECO:0000256" key="2">
    <source>
        <dbReference type="ARBA" id="ARBA00010857"/>
    </source>
</evidence>
<feature type="region of interest" description="Disordered" evidence="9">
    <location>
        <begin position="645"/>
        <end position="692"/>
    </location>
</feature>
<accession>A0A5D3CEB6</accession>
<evidence type="ECO:0000313" key="12">
    <source>
        <dbReference type="EMBL" id="TYK10203.1"/>
    </source>
</evidence>
<feature type="domain" description="Brf1 TBP-binding" evidence="11">
    <location>
        <begin position="523"/>
        <end position="641"/>
    </location>
</feature>
<evidence type="ECO:0000259" key="10">
    <source>
        <dbReference type="Pfam" id="PF00382"/>
    </source>
</evidence>
<feature type="domain" description="Transcription factor TFIIB cyclin-like" evidence="10">
    <location>
        <begin position="289"/>
        <end position="390"/>
    </location>
</feature>
<evidence type="ECO:0000256" key="6">
    <source>
        <dbReference type="ARBA" id="ARBA00023015"/>
    </source>
</evidence>
<dbReference type="Gene3D" id="1.10.472.10">
    <property type="entry name" value="Cyclin-like"/>
    <property type="match status" value="1"/>
</dbReference>
<comment type="subcellular location">
    <subcellularLocation>
        <location evidence="1">Nucleus</location>
    </subcellularLocation>
</comment>
<reference evidence="12 13" key="1">
    <citation type="submission" date="2019-08" db="EMBL/GenBank/DDBJ databases">
        <title>Draft genome sequences of two oriental melons (Cucumis melo L. var makuwa).</title>
        <authorList>
            <person name="Kwon S.-Y."/>
        </authorList>
    </citation>
    <scope>NUCLEOTIDE SEQUENCE [LARGE SCALE GENOMIC DNA]</scope>
    <source>
        <strain evidence="13">cv. Chang Bougi</strain>
        <tissue evidence="12">Leaf</tissue>
    </source>
</reference>
<feature type="compositionally biased region" description="Basic and acidic residues" evidence="9">
    <location>
        <begin position="649"/>
        <end position="673"/>
    </location>
</feature>
<evidence type="ECO:0000256" key="4">
    <source>
        <dbReference type="ARBA" id="ARBA00022771"/>
    </source>
</evidence>
<dbReference type="PANTHER" id="PTHR11618:SF4">
    <property type="entry name" value="TRANSCRIPTION FACTOR IIIB 90 KDA SUBUNIT"/>
    <property type="match status" value="1"/>
</dbReference>
<evidence type="ECO:0000259" key="11">
    <source>
        <dbReference type="Pfam" id="PF07741"/>
    </source>
</evidence>
<evidence type="ECO:0000256" key="7">
    <source>
        <dbReference type="ARBA" id="ARBA00023163"/>
    </source>
</evidence>
<dbReference type="Pfam" id="PF07741">
    <property type="entry name" value="BRF1"/>
    <property type="match status" value="1"/>
</dbReference>
<evidence type="ECO:0000256" key="5">
    <source>
        <dbReference type="ARBA" id="ARBA00022833"/>
    </source>
</evidence>
<dbReference type="PANTHER" id="PTHR11618">
    <property type="entry name" value="TRANSCRIPTION INITIATION FACTOR IIB-RELATED"/>
    <property type="match status" value="1"/>
</dbReference>
<dbReference type="GO" id="GO:0070897">
    <property type="term" value="P:transcription preinitiation complex assembly"/>
    <property type="evidence" value="ECO:0007669"/>
    <property type="project" value="InterPro"/>
</dbReference>
<dbReference type="SUPFAM" id="SSF47954">
    <property type="entry name" value="Cyclin-like"/>
    <property type="match status" value="2"/>
</dbReference>
<dbReference type="InterPro" id="IPR036915">
    <property type="entry name" value="Cyclin-like_sf"/>
</dbReference>
<keyword evidence="8" id="KW-0539">Nucleus</keyword>
<feature type="region of interest" description="Disordered" evidence="9">
    <location>
        <begin position="446"/>
        <end position="498"/>
    </location>
</feature>
<dbReference type="GO" id="GO:0001006">
    <property type="term" value="F:RNA polymerase III type 3 promoter sequence-specific DNA binding"/>
    <property type="evidence" value="ECO:0007669"/>
    <property type="project" value="TreeGrafter"/>
</dbReference>
<name>A0A5D3CEB6_CUCMM</name>
<keyword evidence="7" id="KW-0804">Transcription</keyword>
<feature type="region of interest" description="Disordered" evidence="9">
    <location>
        <begin position="593"/>
        <end position="619"/>
    </location>
</feature>
<dbReference type="PRINTS" id="PR00685">
    <property type="entry name" value="TIFACTORIIB"/>
</dbReference>
<dbReference type="AlphaFoldDB" id="A0A5D3CEB6"/>
<dbReference type="Proteomes" id="UP000321947">
    <property type="component" value="Unassembled WGS sequence"/>
</dbReference>
<feature type="compositionally biased region" description="Acidic residues" evidence="9">
    <location>
        <begin position="674"/>
        <end position="684"/>
    </location>
</feature>
<dbReference type="InterPro" id="IPR000812">
    <property type="entry name" value="TFIIB"/>
</dbReference>
<keyword evidence="6" id="KW-0805">Transcription regulation</keyword>
<dbReference type="Gene3D" id="1.10.472.170">
    <property type="match status" value="1"/>
</dbReference>
<comment type="caution">
    <text evidence="12">The sequence shown here is derived from an EMBL/GenBank/DDBJ whole genome shotgun (WGS) entry which is preliminary data.</text>
</comment>
<dbReference type="GO" id="GO:0000995">
    <property type="term" value="F:RNA polymerase III general transcription initiation factor activity"/>
    <property type="evidence" value="ECO:0007669"/>
    <property type="project" value="TreeGrafter"/>
</dbReference>
<protein>
    <submittedName>
        <fullName evidence="12">Transcription factor IIIB 60 kDa subunit</fullName>
    </submittedName>
</protein>
<keyword evidence="5" id="KW-0862">Zinc</keyword>
<dbReference type="FunFam" id="1.10.472.10:FF:000066">
    <property type="entry name" value="Transcription factor IIIB subunit"/>
    <property type="match status" value="1"/>
</dbReference>
<proteinExistence type="inferred from homology"/>
<comment type="similarity">
    <text evidence="2">Belongs to the TFIIB family.</text>
</comment>
<keyword evidence="3" id="KW-0479">Metal-binding</keyword>
<dbReference type="GO" id="GO:0008270">
    <property type="term" value="F:zinc ion binding"/>
    <property type="evidence" value="ECO:0007669"/>
    <property type="project" value="UniProtKB-KW"/>
</dbReference>
<dbReference type="Gene3D" id="1.20.5.650">
    <property type="entry name" value="Single helix bin"/>
    <property type="match status" value="1"/>
</dbReference>
<gene>
    <name evidence="12" type="ORF">E5676_scaffold16G003490</name>
</gene>
<evidence type="ECO:0000256" key="9">
    <source>
        <dbReference type="SAM" id="MobiDB-lite"/>
    </source>
</evidence>
<keyword evidence="4" id="KW-0863">Zinc-finger</keyword>
<evidence type="ECO:0000256" key="8">
    <source>
        <dbReference type="ARBA" id="ARBA00023242"/>
    </source>
</evidence>
<dbReference type="Pfam" id="PF00382">
    <property type="entry name" value="TFIIB"/>
    <property type="match status" value="2"/>
</dbReference>
<dbReference type="GO" id="GO:0017025">
    <property type="term" value="F:TBP-class protein binding"/>
    <property type="evidence" value="ECO:0007669"/>
    <property type="project" value="InterPro"/>
</dbReference>
<dbReference type="GO" id="GO:0000126">
    <property type="term" value="C:transcription factor TFIIIB complex"/>
    <property type="evidence" value="ECO:0007669"/>
    <property type="project" value="TreeGrafter"/>
</dbReference>
<sequence>MLEDLDMFLGEVVGAVSLAGKHLNLKQTFSFKPLKVISNGGESKVGQTIIDGKKGKWVRVLESIEPLAVYEDLANALADEKQTAVIATARIPAPRTPSLQSSTLDLAHGPLPVSGRRPPFPPLSLFRRTSCSDQRCRCCCNCVKNVAGSRDEAGFLYCDMCGKVLDSYNFSQDPTFTKDSGGQSQLSGNFVRSIQSNYSASRERTLNKAFEDMRYMRNGLNMGESDEIIRVAGAFYRIALERNFTRGRNAEFVQAACLYIACRYVLGAVFLQLCKVLRLEEHPIVQKPVDPSLFIDKFTQCLLGGTKDDGMKKEVSKTALKIITSMKRDWMQTGRKPSGLCGAALYISALSNGVKCTKSDIVSDVDCSLSIKIVHICDATLTKRLIEFENTESGSLTFVELSGGLDGGSNPPAFQSAEKERMEKAAVEEGSDDCSAIGKFSQGLKPCNNTEKESDNVHADASETASFKEAEAKGAADEQREPDNGANKVGADGLETSASDDSENWCISLPRLACHFGAVLGLVDGYLHNEEEKHYKKIIWEEMNREYLEEQAAKDAAAAAAKKAYEANFQNCSEDLKAAKDLAEAAAAAVAKSRKERQQKRAAEAKNATPAQTAAEATRQMLNKKRLSSKINYDVLDKLFDESAGMEPSTKKKCEEQAEETDKPRNTTTKEFETTEEQDDDYDDGYGTYGSGLYYENMEETYNHEQDYGYDEYD</sequence>
<dbReference type="CDD" id="cd20554">
    <property type="entry name" value="CYCLIN_TFIIIB90_rpt2"/>
    <property type="match status" value="1"/>
</dbReference>
<evidence type="ECO:0000256" key="3">
    <source>
        <dbReference type="ARBA" id="ARBA00022723"/>
    </source>
</evidence>